<dbReference type="EnsemblProtists" id="HpaT813255">
    <property type="protein sequence ID" value="HpaP813255"/>
    <property type="gene ID" value="HpaG813255"/>
</dbReference>
<evidence type="ECO:0000313" key="1">
    <source>
        <dbReference type="EnsemblProtists" id="HpaP813255"/>
    </source>
</evidence>
<keyword evidence="2" id="KW-1185">Reference proteome</keyword>
<dbReference type="Proteomes" id="UP000011713">
    <property type="component" value="Unassembled WGS sequence"/>
</dbReference>
<reference evidence="1" key="2">
    <citation type="submission" date="2015-06" db="UniProtKB">
        <authorList>
            <consortium name="EnsemblProtists"/>
        </authorList>
    </citation>
    <scope>IDENTIFICATION</scope>
    <source>
        <strain evidence="1">Emoy2</strain>
    </source>
</reference>
<name>M4C2E0_HYAAE</name>
<sequence>MTRAVKSEVVSCPMPCTRLSDPILTPLPYLPRQSRAHTIWRPTGVCSQVLWFWKTLHSPISLQSFRKKFLYMQHCWRKSNGRV</sequence>
<dbReference type="AlphaFoldDB" id="M4C2E0"/>
<protein>
    <submittedName>
        <fullName evidence="1">Uncharacterized protein</fullName>
    </submittedName>
</protein>
<accession>M4C2E0</accession>
<proteinExistence type="predicted"/>
<dbReference type="VEuPathDB" id="FungiDB:HpaG813255"/>
<dbReference type="InParanoid" id="M4C2E0"/>
<dbReference type="EMBL" id="JH598125">
    <property type="status" value="NOT_ANNOTATED_CDS"/>
    <property type="molecule type" value="Genomic_DNA"/>
</dbReference>
<evidence type="ECO:0000313" key="2">
    <source>
        <dbReference type="Proteomes" id="UP000011713"/>
    </source>
</evidence>
<dbReference type="HOGENOM" id="CLU_2547416_0_0_1"/>
<reference evidence="2" key="1">
    <citation type="journal article" date="2010" name="Science">
        <title>Signatures of adaptation to obligate biotrophy in the Hyaloperonospora arabidopsidis genome.</title>
        <authorList>
            <person name="Baxter L."/>
            <person name="Tripathy S."/>
            <person name="Ishaque N."/>
            <person name="Boot N."/>
            <person name="Cabral A."/>
            <person name="Kemen E."/>
            <person name="Thines M."/>
            <person name="Ah-Fong A."/>
            <person name="Anderson R."/>
            <person name="Badejoko W."/>
            <person name="Bittner-Eddy P."/>
            <person name="Boore J.L."/>
            <person name="Chibucos M.C."/>
            <person name="Coates M."/>
            <person name="Dehal P."/>
            <person name="Delehaunty K."/>
            <person name="Dong S."/>
            <person name="Downton P."/>
            <person name="Dumas B."/>
            <person name="Fabro G."/>
            <person name="Fronick C."/>
            <person name="Fuerstenberg S.I."/>
            <person name="Fulton L."/>
            <person name="Gaulin E."/>
            <person name="Govers F."/>
            <person name="Hughes L."/>
            <person name="Humphray S."/>
            <person name="Jiang R.H."/>
            <person name="Judelson H."/>
            <person name="Kamoun S."/>
            <person name="Kyung K."/>
            <person name="Meijer H."/>
            <person name="Minx P."/>
            <person name="Morris P."/>
            <person name="Nelson J."/>
            <person name="Phuntumart V."/>
            <person name="Qutob D."/>
            <person name="Rehmany A."/>
            <person name="Rougon-Cardoso A."/>
            <person name="Ryden P."/>
            <person name="Torto-Alalibo T."/>
            <person name="Studholme D."/>
            <person name="Wang Y."/>
            <person name="Win J."/>
            <person name="Wood J."/>
            <person name="Clifton S.W."/>
            <person name="Rogers J."/>
            <person name="Van den Ackerveken G."/>
            <person name="Jones J.D."/>
            <person name="McDowell J.M."/>
            <person name="Beynon J."/>
            <person name="Tyler B.M."/>
        </authorList>
    </citation>
    <scope>NUCLEOTIDE SEQUENCE [LARGE SCALE GENOMIC DNA]</scope>
    <source>
        <strain evidence="2">Emoy2</strain>
    </source>
</reference>
<organism evidence="1 2">
    <name type="scientific">Hyaloperonospora arabidopsidis (strain Emoy2)</name>
    <name type="common">Downy mildew agent</name>
    <name type="synonym">Peronospora arabidopsidis</name>
    <dbReference type="NCBI Taxonomy" id="559515"/>
    <lineage>
        <taxon>Eukaryota</taxon>
        <taxon>Sar</taxon>
        <taxon>Stramenopiles</taxon>
        <taxon>Oomycota</taxon>
        <taxon>Peronosporomycetes</taxon>
        <taxon>Peronosporales</taxon>
        <taxon>Peronosporaceae</taxon>
        <taxon>Hyaloperonospora</taxon>
    </lineage>
</organism>